<protein>
    <submittedName>
        <fullName evidence="1">Uncharacterized protein</fullName>
    </submittedName>
</protein>
<evidence type="ECO:0000313" key="1">
    <source>
        <dbReference type="EnsemblPlants" id="HORVU.MOREX.r3.3HG0242590.1.CDS1"/>
    </source>
</evidence>
<dbReference type="EnsemblPlants" id="HORVU.MOREX.r3.3HG0242620.1">
    <property type="protein sequence ID" value="HORVU.MOREX.r3.3HG0242620.1.CDS1"/>
    <property type="gene ID" value="HORVU.MOREX.r3.3HG0242620"/>
</dbReference>
<dbReference type="SMR" id="A0A8I6X407"/>
<keyword evidence="2" id="KW-1185">Reference proteome</keyword>
<dbReference type="EnsemblPlants" id="HORVU.MOREX.r3.3HG0242590.1">
    <property type="protein sequence ID" value="HORVU.MOREX.r3.3HG0242590.1.CDS1"/>
    <property type="gene ID" value="HORVU.MOREX.r3.3HG0242590"/>
</dbReference>
<reference evidence="2" key="1">
    <citation type="journal article" date="2012" name="Nature">
        <title>A physical, genetic and functional sequence assembly of the barley genome.</title>
        <authorList>
            <consortium name="The International Barley Genome Sequencing Consortium"/>
            <person name="Mayer K.F."/>
            <person name="Waugh R."/>
            <person name="Brown J.W."/>
            <person name="Schulman A."/>
            <person name="Langridge P."/>
            <person name="Platzer M."/>
            <person name="Fincher G.B."/>
            <person name="Muehlbauer G.J."/>
            <person name="Sato K."/>
            <person name="Close T.J."/>
            <person name="Wise R.P."/>
            <person name="Stein N."/>
        </authorList>
    </citation>
    <scope>NUCLEOTIDE SEQUENCE [LARGE SCALE GENOMIC DNA]</scope>
    <source>
        <strain evidence="2">cv. Morex</strain>
    </source>
</reference>
<dbReference type="Gramene" id="HORVU.MOREX.r3.3HG0242590.1">
    <property type="protein sequence ID" value="HORVU.MOREX.r3.3HG0242590.1.CDS1"/>
    <property type="gene ID" value="HORVU.MOREX.r3.3HG0242590"/>
</dbReference>
<dbReference type="Proteomes" id="UP000011116">
    <property type="component" value="Chromosome 3H"/>
</dbReference>
<dbReference type="Gramene" id="HORVU.MOREX.r2.3HG0201400.1">
    <property type="protein sequence ID" value="HORVU.MOREX.r2.3HG0201400.1.CDS.1"/>
    <property type="gene ID" value="HORVU.MOREX.r2.3HG0201400"/>
</dbReference>
<dbReference type="EnsemblPlants" id="HORVU.MOREX.r3.3HG0242560.1">
    <property type="protein sequence ID" value="HORVU.MOREX.r3.3HG0242560.1.CDS1"/>
    <property type="gene ID" value="HORVU.MOREX.r3.3HG0242560"/>
</dbReference>
<accession>A0A8I6X407</accession>
<dbReference type="Gramene" id="HORVU.MOREX.r2.3HG0201390.1">
    <property type="protein sequence ID" value="HORVU.MOREX.r2.3HG0201390.1.CDS.1"/>
    <property type="gene ID" value="HORVU.MOREX.r2.3HG0201390"/>
</dbReference>
<name>A0A8I6X407_HORVV</name>
<reference evidence="1" key="3">
    <citation type="submission" date="2022-01" db="UniProtKB">
        <authorList>
            <consortium name="EnsemblPlants"/>
        </authorList>
    </citation>
    <scope>IDENTIFICATION</scope>
    <source>
        <strain evidence="1">subsp. vulgare</strain>
    </source>
</reference>
<dbReference type="AlphaFoldDB" id="A0A8I6X407"/>
<evidence type="ECO:0000313" key="2">
    <source>
        <dbReference type="Proteomes" id="UP000011116"/>
    </source>
</evidence>
<proteinExistence type="predicted"/>
<dbReference type="Gramene" id="HORVU.MOREX.r3.3HG0242620.1">
    <property type="protein sequence ID" value="HORVU.MOREX.r3.3HG0242620.1.CDS1"/>
    <property type="gene ID" value="HORVU.MOREX.r3.3HG0242620"/>
</dbReference>
<sequence length="209" mass="23390">MEFPSAIALVWEKAKYLLLLLALVFSLAVFLLLVFEFASPHLSETIQATFVEEGYHQVEITGIEASTPQDATRLRFDLGARLISRYEGHQMCVTHWEADVWHDGTHLGKAYFPDTCLEKMTEAAATATTATELVGLSIANATSGLLQVEMTQRTNLLFGDRRGQTGWHWLWCDATLGGQSHQSPSPCRIYHLSRPESSDTRFLSFLVRG</sequence>
<dbReference type="Gramene" id="HORVU.MOREX.r3.3HG0242560.1">
    <property type="protein sequence ID" value="HORVU.MOREX.r3.3HG0242560.1.CDS1"/>
    <property type="gene ID" value="HORVU.MOREX.r3.3HG0242560"/>
</dbReference>
<organism evidence="1 2">
    <name type="scientific">Hordeum vulgare subsp. vulgare</name>
    <name type="common">Domesticated barley</name>
    <dbReference type="NCBI Taxonomy" id="112509"/>
    <lineage>
        <taxon>Eukaryota</taxon>
        <taxon>Viridiplantae</taxon>
        <taxon>Streptophyta</taxon>
        <taxon>Embryophyta</taxon>
        <taxon>Tracheophyta</taxon>
        <taxon>Spermatophyta</taxon>
        <taxon>Magnoliopsida</taxon>
        <taxon>Liliopsida</taxon>
        <taxon>Poales</taxon>
        <taxon>Poaceae</taxon>
        <taxon>BOP clade</taxon>
        <taxon>Pooideae</taxon>
        <taxon>Triticodae</taxon>
        <taxon>Triticeae</taxon>
        <taxon>Hordeinae</taxon>
        <taxon>Hordeum</taxon>
    </lineage>
</organism>
<reference evidence="1" key="2">
    <citation type="submission" date="2020-10" db="EMBL/GenBank/DDBJ databases">
        <authorList>
            <person name="Scholz U."/>
            <person name="Mascher M."/>
            <person name="Fiebig A."/>
        </authorList>
    </citation>
    <scope>NUCLEOTIDE SEQUENCE [LARGE SCALE GENOMIC DNA]</scope>
    <source>
        <strain evidence="1">cv. Morex</strain>
    </source>
</reference>